<dbReference type="GO" id="GO:0008662">
    <property type="term" value="F:1-phosphofructokinase activity"/>
    <property type="evidence" value="ECO:0007669"/>
    <property type="project" value="UniProtKB-EC"/>
</dbReference>
<dbReference type="PATRIC" id="fig|1125725.3.peg.2539"/>
<dbReference type="eggNOG" id="COG1105">
    <property type="taxonomic scope" value="Bacteria"/>
</dbReference>
<evidence type="ECO:0000256" key="2">
    <source>
        <dbReference type="ARBA" id="ARBA00022679"/>
    </source>
</evidence>
<dbReference type="PANTHER" id="PTHR46566:SF2">
    <property type="entry name" value="ATP-DEPENDENT 6-PHOSPHOFRUCTOKINASE ISOZYME 2"/>
    <property type="match status" value="1"/>
</dbReference>
<dbReference type="AlphaFoldDB" id="U2L9Q1"/>
<comment type="similarity">
    <text evidence="1">Belongs to the carbohydrate kinase PfkB family.</text>
</comment>
<dbReference type="GO" id="GO:0016052">
    <property type="term" value="P:carbohydrate catabolic process"/>
    <property type="evidence" value="ECO:0007669"/>
    <property type="project" value="UniProtKB-ARBA"/>
</dbReference>
<evidence type="ECO:0000313" key="8">
    <source>
        <dbReference type="EMBL" id="ERF59486.1"/>
    </source>
</evidence>
<evidence type="ECO:0000313" key="11">
    <source>
        <dbReference type="Proteomes" id="UP000016646"/>
    </source>
</evidence>
<evidence type="ECO:0000313" key="10">
    <source>
        <dbReference type="Proteomes" id="UP000016412"/>
    </source>
</evidence>
<gene>
    <name evidence="8" type="primary">pfkB</name>
    <name evidence="9" type="ORF">HMPREF0860_0897</name>
    <name evidence="8" type="ORF">HMPREF1325_1404</name>
</gene>
<dbReference type="GO" id="GO:0005829">
    <property type="term" value="C:cytosol"/>
    <property type="evidence" value="ECO:0007669"/>
    <property type="project" value="TreeGrafter"/>
</dbReference>
<keyword evidence="5" id="KW-0067">ATP-binding</keyword>
<keyword evidence="4 8" id="KW-0418">Kinase</keyword>
<dbReference type="GO" id="GO:0005524">
    <property type="term" value="F:ATP binding"/>
    <property type="evidence" value="ECO:0007669"/>
    <property type="project" value="UniProtKB-KW"/>
</dbReference>
<dbReference type="GO" id="GO:0044281">
    <property type="term" value="P:small molecule metabolic process"/>
    <property type="evidence" value="ECO:0007669"/>
    <property type="project" value="UniProtKB-ARBA"/>
</dbReference>
<dbReference type="Gene3D" id="3.40.1190.20">
    <property type="match status" value="1"/>
</dbReference>
<dbReference type="Pfam" id="PF00294">
    <property type="entry name" value="PfkB"/>
    <property type="match status" value="1"/>
</dbReference>
<evidence type="ECO:0000259" key="7">
    <source>
        <dbReference type="Pfam" id="PF00294"/>
    </source>
</evidence>
<feature type="domain" description="Carbohydrate kinase PfkB" evidence="7">
    <location>
        <begin position="10"/>
        <end position="299"/>
    </location>
</feature>
<dbReference type="NCBIfam" id="TIGR03168">
    <property type="entry name" value="1-PFK"/>
    <property type="match status" value="1"/>
</dbReference>
<dbReference type="FunFam" id="3.40.1190.20:FF:000001">
    <property type="entry name" value="Phosphofructokinase"/>
    <property type="match status" value="1"/>
</dbReference>
<dbReference type="PANTHER" id="PTHR46566">
    <property type="entry name" value="1-PHOSPHOFRUCTOKINASE-RELATED"/>
    <property type="match status" value="1"/>
</dbReference>
<keyword evidence="3" id="KW-0547">Nucleotide-binding</keyword>
<comment type="caution">
    <text evidence="8">The sequence shown here is derived from an EMBL/GenBank/DDBJ whole genome shotgun (WGS) entry which is preliminary data.</text>
</comment>
<dbReference type="EC" id="2.7.1.56" evidence="8"/>
<dbReference type="InterPro" id="IPR017583">
    <property type="entry name" value="Tagatose/fructose_Pkinase"/>
</dbReference>
<dbReference type="CDD" id="cd01164">
    <property type="entry name" value="FruK_PfkB_like"/>
    <property type="match status" value="1"/>
</dbReference>
<dbReference type="Proteomes" id="UP000016412">
    <property type="component" value="Unassembled WGS sequence"/>
</dbReference>
<dbReference type="NCBIfam" id="TIGR03828">
    <property type="entry name" value="pfkB"/>
    <property type="match status" value="1"/>
</dbReference>
<sequence>MQRKPIITVTLNPCYDRTVNIARFEYGGTNAVLSVQRDTSGKGINVSTVLNHLGYDTVCMGLMYSKGKEDFNKFFADEKLRSDFVEVPGSVRENIKIFDESAKTMTEFNEKGSVAAEETVRAVMKKIESAVASSSLVVLSGSVPPGFPKTIYAELIRKCGDAGVRVILDASKEFLLEGIREKPFLIKPNIDELQTIAAKKIESENEVIAEAKKISEAGIAYVCVSLGKEGCILVSGNRAFKAPAMDIEEAGIQGAGDSLVAGLCAAITDGAAEEDYLRYATAAASASIMLPGTQLCLKKDFDELFPRAAVQRL</sequence>
<dbReference type="OrthoDB" id="9801219at2"/>
<proteinExistence type="inferred from homology"/>
<protein>
    <submittedName>
        <fullName evidence="8">1-phosphofructokinase</fullName>
        <ecNumber evidence="8">2.7.1.56</ecNumber>
    </submittedName>
</protein>
<dbReference type="PIRSF" id="PIRSF000535">
    <property type="entry name" value="1PFK/6PFK/LacC"/>
    <property type="match status" value="1"/>
</dbReference>
<dbReference type="EMBL" id="AUZJ01000069">
    <property type="protein sequence ID" value="ERF59486.1"/>
    <property type="molecule type" value="Genomic_DNA"/>
</dbReference>
<evidence type="ECO:0000256" key="4">
    <source>
        <dbReference type="ARBA" id="ARBA00022777"/>
    </source>
</evidence>
<dbReference type="InterPro" id="IPR022463">
    <property type="entry name" value="1-PFruKinase"/>
</dbReference>
<dbReference type="SUPFAM" id="SSF53613">
    <property type="entry name" value="Ribokinase-like"/>
    <property type="match status" value="1"/>
</dbReference>
<organism evidence="8 10">
    <name type="scientific">Treponema socranskii subsp. socranskii VPI DR56BR1116 = ATCC 35536</name>
    <dbReference type="NCBI Taxonomy" id="1125725"/>
    <lineage>
        <taxon>Bacteria</taxon>
        <taxon>Pseudomonadati</taxon>
        <taxon>Spirochaetota</taxon>
        <taxon>Spirochaetia</taxon>
        <taxon>Spirochaetales</taxon>
        <taxon>Treponemataceae</taxon>
        <taxon>Treponema</taxon>
    </lineage>
</organism>
<evidence type="ECO:0000256" key="1">
    <source>
        <dbReference type="ARBA" id="ARBA00010688"/>
    </source>
</evidence>
<accession>U2L9Q1</accession>
<dbReference type="InterPro" id="IPR011611">
    <property type="entry name" value="PfkB_dom"/>
</dbReference>
<evidence type="ECO:0000313" key="9">
    <source>
        <dbReference type="EMBL" id="ERK01218.1"/>
    </source>
</evidence>
<evidence type="ECO:0000256" key="5">
    <source>
        <dbReference type="ARBA" id="ARBA00022840"/>
    </source>
</evidence>
<dbReference type="RefSeq" id="WP_021331564.1">
    <property type="nucleotide sequence ID" value="NZ_AUZJ01000069.1"/>
</dbReference>
<name>U2L9Q1_TRESO</name>
<dbReference type="Proteomes" id="UP000016646">
    <property type="component" value="Unassembled WGS sequence"/>
</dbReference>
<dbReference type="STRING" id="1125725.HMPREF1325_1404"/>
<evidence type="ECO:0000256" key="3">
    <source>
        <dbReference type="ARBA" id="ARBA00022741"/>
    </source>
</evidence>
<dbReference type="InterPro" id="IPR029056">
    <property type="entry name" value="Ribokinase-like"/>
</dbReference>
<reference evidence="10 11" key="1">
    <citation type="submission" date="2013-08" db="EMBL/GenBank/DDBJ databases">
        <authorList>
            <person name="Durkin A.S."/>
            <person name="Haft D.R."/>
            <person name="McCorrison J."/>
            <person name="Torralba M."/>
            <person name="Gillis M."/>
            <person name="Haft D.H."/>
            <person name="Methe B."/>
            <person name="Sutton G."/>
            <person name="Nelson K.E."/>
        </authorList>
    </citation>
    <scope>NUCLEOTIDE SEQUENCE [LARGE SCALE GENOMIC DNA]</scope>
    <source>
        <strain evidence="9 11">ATCC 35536</strain>
        <strain evidence="8 10">VPI DR56BR1116</strain>
    </source>
</reference>
<evidence type="ECO:0000256" key="6">
    <source>
        <dbReference type="PIRNR" id="PIRNR000535"/>
    </source>
</evidence>
<keyword evidence="11" id="KW-1185">Reference proteome</keyword>
<keyword evidence="2 6" id="KW-0808">Transferase</keyword>
<dbReference type="EMBL" id="AVQI01000060">
    <property type="protein sequence ID" value="ERK01218.1"/>
    <property type="molecule type" value="Genomic_DNA"/>
</dbReference>